<evidence type="ECO:0000256" key="1">
    <source>
        <dbReference type="ARBA" id="ARBA00004141"/>
    </source>
</evidence>
<evidence type="ECO:0000256" key="4">
    <source>
        <dbReference type="ARBA" id="ARBA00023136"/>
    </source>
</evidence>
<comment type="subcellular location">
    <subcellularLocation>
        <location evidence="1">Membrane</location>
        <topology evidence="1">Multi-pass membrane protein</topology>
    </subcellularLocation>
</comment>
<evidence type="ECO:0000256" key="5">
    <source>
        <dbReference type="SAM" id="Phobius"/>
    </source>
</evidence>
<keyword evidence="3 5" id="KW-1133">Transmembrane helix</keyword>
<feature type="transmembrane region" description="Helical" evidence="5">
    <location>
        <begin position="101"/>
        <end position="122"/>
    </location>
</feature>
<name>A0ABU2YDG6_9FLAO</name>
<sequence>MSALDIIIGVIFLLGFYGGFKKGLFVALTSLIGLIAGVYGAIHFSDYAASYISNWFNWGEQITNLAAFAVTFSGIVFIISIAGKFLTKIADFAMLGIINKLLGGVFSGLMYAFILSVVFMFLESSSSLSGYVISEEKKESSILYTPVSVLAPSVLPQILKEVESFKNKNTENEEELE</sequence>
<dbReference type="InterPro" id="IPR003825">
    <property type="entry name" value="Colicin-V_CvpA"/>
</dbReference>
<comment type="caution">
    <text evidence="6">The sequence shown here is derived from an EMBL/GenBank/DDBJ whole genome shotgun (WGS) entry which is preliminary data.</text>
</comment>
<feature type="transmembrane region" description="Helical" evidence="5">
    <location>
        <begin position="62"/>
        <end position="81"/>
    </location>
</feature>
<proteinExistence type="predicted"/>
<dbReference type="PANTHER" id="PTHR37306">
    <property type="entry name" value="COLICIN V PRODUCTION PROTEIN"/>
    <property type="match status" value="1"/>
</dbReference>
<evidence type="ECO:0000256" key="2">
    <source>
        <dbReference type="ARBA" id="ARBA00022692"/>
    </source>
</evidence>
<reference evidence="6 7" key="1">
    <citation type="submission" date="2023-09" db="EMBL/GenBank/DDBJ databases">
        <authorList>
            <person name="Rey-Velasco X."/>
        </authorList>
    </citation>
    <scope>NUCLEOTIDE SEQUENCE [LARGE SCALE GENOMIC DNA]</scope>
    <source>
        <strain evidence="6 7">W242</strain>
    </source>
</reference>
<dbReference type="RefSeq" id="WP_311332653.1">
    <property type="nucleotide sequence ID" value="NZ_JAVRHZ010000002.1"/>
</dbReference>
<feature type="transmembrane region" description="Helical" evidence="5">
    <location>
        <begin position="23"/>
        <end position="42"/>
    </location>
</feature>
<evidence type="ECO:0000313" key="7">
    <source>
        <dbReference type="Proteomes" id="UP001254488"/>
    </source>
</evidence>
<accession>A0ABU2YDG6</accession>
<organism evidence="6 7">
    <name type="scientific">Patiriisocius hiemis</name>
    <dbReference type="NCBI Taxonomy" id="3075604"/>
    <lineage>
        <taxon>Bacteria</taxon>
        <taxon>Pseudomonadati</taxon>
        <taxon>Bacteroidota</taxon>
        <taxon>Flavobacteriia</taxon>
        <taxon>Flavobacteriales</taxon>
        <taxon>Flavobacteriaceae</taxon>
        <taxon>Patiriisocius</taxon>
    </lineage>
</organism>
<dbReference type="PANTHER" id="PTHR37306:SF1">
    <property type="entry name" value="COLICIN V PRODUCTION PROTEIN"/>
    <property type="match status" value="1"/>
</dbReference>
<dbReference type="Pfam" id="PF02674">
    <property type="entry name" value="Colicin_V"/>
    <property type="match status" value="1"/>
</dbReference>
<dbReference type="EMBL" id="JAVRHZ010000002">
    <property type="protein sequence ID" value="MDT0555704.1"/>
    <property type="molecule type" value="Genomic_DNA"/>
</dbReference>
<evidence type="ECO:0000313" key="6">
    <source>
        <dbReference type="EMBL" id="MDT0555704.1"/>
    </source>
</evidence>
<keyword evidence="7" id="KW-1185">Reference proteome</keyword>
<keyword evidence="4 5" id="KW-0472">Membrane</keyword>
<keyword evidence="2 5" id="KW-0812">Transmembrane</keyword>
<protein>
    <submittedName>
        <fullName evidence="6">CvpA family protein</fullName>
    </submittedName>
</protein>
<evidence type="ECO:0000256" key="3">
    <source>
        <dbReference type="ARBA" id="ARBA00022989"/>
    </source>
</evidence>
<gene>
    <name evidence="6" type="ORF">RM538_06790</name>
</gene>
<dbReference type="Proteomes" id="UP001254488">
    <property type="component" value="Unassembled WGS sequence"/>
</dbReference>